<dbReference type="OrthoDB" id="71307at2759"/>
<feature type="domain" description="ACB" evidence="5">
    <location>
        <begin position="233"/>
        <end position="320"/>
    </location>
</feature>
<comment type="similarity">
    <text evidence="1">Belongs to the ACBP family.</text>
</comment>
<organism evidence="6 7">
    <name type="scientific">Raphanus sativus</name>
    <name type="common">Radish</name>
    <name type="synonym">Raphanus raphanistrum var. sativus</name>
    <dbReference type="NCBI Taxonomy" id="3726"/>
    <lineage>
        <taxon>Eukaryota</taxon>
        <taxon>Viridiplantae</taxon>
        <taxon>Streptophyta</taxon>
        <taxon>Embryophyta</taxon>
        <taxon>Tracheophyta</taxon>
        <taxon>Spermatophyta</taxon>
        <taxon>Magnoliopsida</taxon>
        <taxon>eudicotyledons</taxon>
        <taxon>Gunneridae</taxon>
        <taxon>Pentapetalae</taxon>
        <taxon>rosids</taxon>
        <taxon>malvids</taxon>
        <taxon>Brassicales</taxon>
        <taxon>Brassicaceae</taxon>
        <taxon>Brassiceae</taxon>
        <taxon>Raphanus</taxon>
    </lineage>
</organism>
<protein>
    <submittedName>
        <fullName evidence="7">Acyl-CoA-binding domain-containing protein 3-like isoform X1</fullName>
    </submittedName>
</protein>
<keyword evidence="4" id="KW-0732">Signal</keyword>
<evidence type="ECO:0000256" key="2">
    <source>
        <dbReference type="ARBA" id="ARBA00023121"/>
    </source>
</evidence>
<keyword evidence="2" id="KW-0446">Lipid-binding</keyword>
<dbReference type="PROSITE" id="PS51228">
    <property type="entry name" value="ACB_2"/>
    <property type="match status" value="1"/>
</dbReference>
<evidence type="ECO:0000313" key="7">
    <source>
        <dbReference type="RefSeq" id="XP_056865936.1"/>
    </source>
</evidence>
<dbReference type="AlphaFoldDB" id="A0A9W3DQN7"/>
<dbReference type="PANTHER" id="PTHR23310:SF112">
    <property type="entry name" value="GENOME ASSEMBLY, CHROMOSOME: A03"/>
    <property type="match status" value="1"/>
</dbReference>
<dbReference type="PANTHER" id="PTHR23310">
    <property type="entry name" value="ACYL-COA-BINDING PROTEIN, ACBP"/>
    <property type="match status" value="1"/>
</dbReference>
<sequence length="369" mass="40541">MEFFLEMLLTAVVALLFSFVVAKLVTVSMAGNSDRSSDQAEETENGVVAVEEEEELCSGLKMDAPVVQNERRLLVVVEENAELVDGFGREADGVVDEFEETGKEEDLVVTSDESLAGVSPENVIDEEMMVCGEDKQRDSVEELIVRTVGAESTASVSLENLRAEEIMIRGQEVGSSEVVVSECEEVRVEESNTVEESEHEMELDTIGEKEELSIEEEKDDDDDDWEGIERSELEKAFATTSNLLEESGKAEEIGDEAKMELYGLHKIATEGSCRETQPMAIMVSARAKWNAWQKLGNMSQEEAMEKYLALVSKEIPDLLNNLGKLPETETSVVLPPNSGSLEDPATVETTGVESIKNAPMAPAHHQLIS</sequence>
<dbReference type="Gene3D" id="1.20.80.10">
    <property type="match status" value="1"/>
</dbReference>
<dbReference type="InterPro" id="IPR035984">
    <property type="entry name" value="Acyl-CoA-binding_sf"/>
</dbReference>
<keyword evidence="6" id="KW-1185">Reference proteome</keyword>
<dbReference type="InterPro" id="IPR014352">
    <property type="entry name" value="FERM/acyl-CoA-bd_prot_sf"/>
</dbReference>
<dbReference type="Pfam" id="PF00887">
    <property type="entry name" value="ACBP"/>
    <property type="match status" value="1"/>
</dbReference>
<feature type="signal peptide" evidence="4">
    <location>
        <begin position="1"/>
        <end position="22"/>
    </location>
</feature>
<dbReference type="PRINTS" id="PR00689">
    <property type="entry name" value="ACOABINDINGP"/>
</dbReference>
<feature type="region of interest" description="Disordered" evidence="3">
    <location>
        <begin position="189"/>
        <end position="224"/>
    </location>
</feature>
<dbReference type="InterPro" id="IPR000582">
    <property type="entry name" value="Acyl-CoA-binding_protein"/>
</dbReference>
<feature type="chain" id="PRO_5040934298" evidence="4">
    <location>
        <begin position="23"/>
        <end position="369"/>
    </location>
</feature>
<feature type="compositionally biased region" description="Acidic residues" evidence="3">
    <location>
        <begin position="213"/>
        <end position="224"/>
    </location>
</feature>
<dbReference type="GO" id="GO:0006631">
    <property type="term" value="P:fatty acid metabolic process"/>
    <property type="evidence" value="ECO:0007669"/>
    <property type="project" value="TreeGrafter"/>
</dbReference>
<evidence type="ECO:0000256" key="3">
    <source>
        <dbReference type="SAM" id="MobiDB-lite"/>
    </source>
</evidence>
<reference evidence="7" key="2">
    <citation type="submission" date="2025-08" db="UniProtKB">
        <authorList>
            <consortium name="RefSeq"/>
        </authorList>
    </citation>
    <scope>IDENTIFICATION</scope>
    <source>
        <tissue evidence="7">Leaf</tissue>
    </source>
</reference>
<reference evidence="6" key="1">
    <citation type="journal article" date="2019" name="Database">
        <title>The radish genome database (RadishGD): an integrated information resource for radish genomics.</title>
        <authorList>
            <person name="Yu H.J."/>
            <person name="Baek S."/>
            <person name="Lee Y.J."/>
            <person name="Cho A."/>
            <person name="Mun J.H."/>
        </authorList>
    </citation>
    <scope>NUCLEOTIDE SEQUENCE [LARGE SCALE GENOMIC DNA]</scope>
    <source>
        <strain evidence="6">cv. WK10039</strain>
    </source>
</reference>
<dbReference type="GO" id="GO:0000062">
    <property type="term" value="F:fatty-acyl-CoA binding"/>
    <property type="evidence" value="ECO:0007669"/>
    <property type="project" value="InterPro"/>
</dbReference>
<dbReference type="KEGG" id="rsz:108848795"/>
<accession>A0A9W3DQN7</accession>
<dbReference type="GeneID" id="108848795"/>
<gene>
    <name evidence="7" type="primary">LOC108848795</name>
</gene>
<evidence type="ECO:0000256" key="4">
    <source>
        <dbReference type="SAM" id="SignalP"/>
    </source>
</evidence>
<dbReference type="SUPFAM" id="SSF47027">
    <property type="entry name" value="Acyl-CoA binding protein"/>
    <property type="match status" value="1"/>
</dbReference>
<dbReference type="Proteomes" id="UP000504610">
    <property type="component" value="Chromosome 4"/>
</dbReference>
<proteinExistence type="inferred from homology"/>
<feature type="compositionally biased region" description="Basic and acidic residues" evidence="3">
    <location>
        <begin position="200"/>
        <end position="212"/>
    </location>
</feature>
<name>A0A9W3DQN7_RAPSA</name>
<evidence type="ECO:0000256" key="1">
    <source>
        <dbReference type="ARBA" id="ARBA00005567"/>
    </source>
</evidence>
<dbReference type="RefSeq" id="XP_056865936.1">
    <property type="nucleotide sequence ID" value="XM_057009956.1"/>
</dbReference>
<evidence type="ECO:0000313" key="6">
    <source>
        <dbReference type="Proteomes" id="UP000504610"/>
    </source>
</evidence>
<evidence type="ECO:0000259" key="5">
    <source>
        <dbReference type="PROSITE" id="PS51228"/>
    </source>
</evidence>